<keyword evidence="2" id="KW-1185">Reference proteome</keyword>
<evidence type="ECO:0000313" key="1">
    <source>
        <dbReference type="EMBL" id="CAD8102409.1"/>
    </source>
</evidence>
<proteinExistence type="predicted"/>
<protein>
    <submittedName>
        <fullName evidence="1">Uncharacterized protein</fullName>
    </submittedName>
</protein>
<accession>A0A8S1PHN0</accession>
<evidence type="ECO:0000313" key="2">
    <source>
        <dbReference type="Proteomes" id="UP000692954"/>
    </source>
</evidence>
<reference evidence="1" key="1">
    <citation type="submission" date="2021-01" db="EMBL/GenBank/DDBJ databases">
        <authorList>
            <consortium name="Genoscope - CEA"/>
            <person name="William W."/>
        </authorList>
    </citation>
    <scope>NUCLEOTIDE SEQUENCE</scope>
</reference>
<comment type="caution">
    <text evidence="1">The sequence shown here is derived from an EMBL/GenBank/DDBJ whole genome shotgun (WGS) entry which is preliminary data.</text>
</comment>
<dbReference type="AlphaFoldDB" id="A0A8S1PHN0"/>
<sequence length="82" mass="9909">MFNTKLSQYSDDQELYGAIQIIKNSYRVLYRYGLEAIIYAAEIFDEGTPLFIRPKYRIQNYVTERNHLVGKPIFIFQRQYFE</sequence>
<name>A0A8S1PHN0_9CILI</name>
<dbReference type="EMBL" id="CAJJDN010000078">
    <property type="protein sequence ID" value="CAD8102409.1"/>
    <property type="molecule type" value="Genomic_DNA"/>
</dbReference>
<dbReference type="Proteomes" id="UP000692954">
    <property type="component" value="Unassembled WGS sequence"/>
</dbReference>
<gene>
    <name evidence="1" type="ORF">PSON_ATCC_30995.1.T0780003</name>
</gene>
<organism evidence="1 2">
    <name type="scientific">Paramecium sonneborni</name>
    <dbReference type="NCBI Taxonomy" id="65129"/>
    <lineage>
        <taxon>Eukaryota</taxon>
        <taxon>Sar</taxon>
        <taxon>Alveolata</taxon>
        <taxon>Ciliophora</taxon>
        <taxon>Intramacronucleata</taxon>
        <taxon>Oligohymenophorea</taxon>
        <taxon>Peniculida</taxon>
        <taxon>Parameciidae</taxon>
        <taxon>Paramecium</taxon>
    </lineage>
</organism>